<dbReference type="EMBL" id="GG662545">
    <property type="protein sequence ID" value="EAS02236.1"/>
    <property type="molecule type" value="Genomic_DNA"/>
</dbReference>
<dbReference type="GO" id="GO:0005737">
    <property type="term" value="C:cytoplasm"/>
    <property type="evidence" value="ECO:0007669"/>
    <property type="project" value="TreeGrafter"/>
</dbReference>
<dbReference type="KEGG" id="tet:TTHERM_01117290"/>
<dbReference type="AlphaFoldDB" id="Q240M9"/>
<dbReference type="SUPFAM" id="SSF81296">
    <property type="entry name" value="E set domains"/>
    <property type="match status" value="1"/>
</dbReference>
<dbReference type="InterPro" id="IPR011022">
    <property type="entry name" value="Arrestin_C-like"/>
</dbReference>
<keyword evidence="4" id="KW-1185">Reference proteome</keyword>
<proteinExistence type="predicted"/>
<evidence type="ECO:0000259" key="2">
    <source>
        <dbReference type="Pfam" id="PF02752"/>
    </source>
</evidence>
<dbReference type="InterPro" id="IPR014756">
    <property type="entry name" value="Ig_E-set"/>
</dbReference>
<dbReference type="InterPro" id="IPR014752">
    <property type="entry name" value="Arrestin-like_C"/>
</dbReference>
<sequence>MGQSNPKDNRRQVKGGIFIQLQKTSFISNEVVQGQLNINIEEPFQGHILQVTLKGLEETQFTYTVKRGKHRRTVFAKGQNEIVNFSMPIYDFAQGQNSSAFIINPCQVVIPFQLCIADKLPSSMNYFYNSNNQCSIKYSIIAQIIPTEANVKPIQGSQEIFIGQQISTYYLSNNTTSIQQPVICCCCKSGQINYNITTSSRCFSPQETINLNMDIDFSQYSKQVNKLTVKLLGQLTMKANTADKTKVLNIAEKSIEVKVEQSKMKQEVQFQVPSDIPLSSQGELVQVVYQLQLIPQISTICCVSDSSPHEIKVFINPSSNLLQNSQQNPPQLQIQAPPNWNPVQLQPNQLNYSQANCIQDKSNIQSQNQFNQYPYQPQQSNNLYNIPNSMLVQIQPTGQPQMINQNQQFL</sequence>
<protein>
    <submittedName>
        <fullName evidence="3">Arrestin</fullName>
    </submittedName>
</protein>
<dbReference type="HOGENOM" id="CLU_047343_0_0_1"/>
<dbReference type="GeneID" id="7828018"/>
<dbReference type="PANTHER" id="PTHR11188">
    <property type="entry name" value="ARRESTIN DOMAIN CONTAINING PROTEIN"/>
    <property type="match status" value="1"/>
</dbReference>
<dbReference type="Gene3D" id="2.60.40.640">
    <property type="match status" value="2"/>
</dbReference>
<dbReference type="OrthoDB" id="7785529at2759"/>
<evidence type="ECO:0000259" key="1">
    <source>
        <dbReference type="Pfam" id="PF00339"/>
    </source>
</evidence>
<name>Q240M9_TETTS</name>
<gene>
    <name evidence="3" type="ORF">TTHERM_01117290</name>
</gene>
<accession>Q240M9</accession>
<dbReference type="STRING" id="312017.Q240M9"/>
<reference evidence="4" key="1">
    <citation type="journal article" date="2006" name="PLoS Biol.">
        <title>Macronuclear genome sequence of the ciliate Tetrahymena thermophila, a model eukaryote.</title>
        <authorList>
            <person name="Eisen J.A."/>
            <person name="Coyne R.S."/>
            <person name="Wu M."/>
            <person name="Wu D."/>
            <person name="Thiagarajan M."/>
            <person name="Wortman J.R."/>
            <person name="Badger J.H."/>
            <person name="Ren Q."/>
            <person name="Amedeo P."/>
            <person name="Jones K.M."/>
            <person name="Tallon L.J."/>
            <person name="Delcher A.L."/>
            <person name="Salzberg S.L."/>
            <person name="Silva J.C."/>
            <person name="Haas B.J."/>
            <person name="Majoros W.H."/>
            <person name="Farzad M."/>
            <person name="Carlton J.M."/>
            <person name="Smith R.K. Jr."/>
            <person name="Garg J."/>
            <person name="Pearlman R.E."/>
            <person name="Karrer K.M."/>
            <person name="Sun L."/>
            <person name="Manning G."/>
            <person name="Elde N.C."/>
            <person name="Turkewitz A.P."/>
            <person name="Asai D.J."/>
            <person name="Wilkes D.E."/>
            <person name="Wang Y."/>
            <person name="Cai H."/>
            <person name="Collins K."/>
            <person name="Stewart B.A."/>
            <person name="Lee S.R."/>
            <person name="Wilamowska K."/>
            <person name="Weinberg Z."/>
            <person name="Ruzzo W.L."/>
            <person name="Wloga D."/>
            <person name="Gaertig J."/>
            <person name="Frankel J."/>
            <person name="Tsao C.-C."/>
            <person name="Gorovsky M.A."/>
            <person name="Keeling P.J."/>
            <person name="Waller R.F."/>
            <person name="Patron N.J."/>
            <person name="Cherry J.M."/>
            <person name="Stover N.A."/>
            <person name="Krieger C.J."/>
            <person name="del Toro C."/>
            <person name="Ryder H.F."/>
            <person name="Williamson S.C."/>
            <person name="Barbeau R.A."/>
            <person name="Hamilton E.P."/>
            <person name="Orias E."/>
        </authorList>
    </citation>
    <scope>NUCLEOTIDE SEQUENCE [LARGE SCALE GENOMIC DNA]</scope>
    <source>
        <strain evidence="4">SB210</strain>
    </source>
</reference>
<evidence type="ECO:0000313" key="4">
    <source>
        <dbReference type="Proteomes" id="UP000009168"/>
    </source>
</evidence>
<dbReference type="InParanoid" id="Q240M9"/>
<evidence type="ECO:0000313" key="3">
    <source>
        <dbReference type="EMBL" id="EAS02236.1"/>
    </source>
</evidence>
<feature type="domain" description="Arrestin C-terminal-like" evidence="2">
    <location>
        <begin position="188"/>
        <end position="311"/>
    </location>
</feature>
<feature type="domain" description="Arrestin-like N-terminal" evidence="1">
    <location>
        <begin position="22"/>
        <end position="144"/>
    </location>
</feature>
<dbReference type="InterPro" id="IPR011021">
    <property type="entry name" value="Arrestin-like_N"/>
</dbReference>
<dbReference type="InterPro" id="IPR050357">
    <property type="entry name" value="Arrestin_domain-protein"/>
</dbReference>
<dbReference type="PANTHER" id="PTHR11188:SF17">
    <property type="entry name" value="FI21816P1"/>
    <property type="match status" value="1"/>
</dbReference>
<dbReference type="GO" id="GO:0015031">
    <property type="term" value="P:protein transport"/>
    <property type="evidence" value="ECO:0007669"/>
    <property type="project" value="TreeGrafter"/>
</dbReference>
<dbReference type="Pfam" id="PF02752">
    <property type="entry name" value="Arrestin_C"/>
    <property type="match status" value="1"/>
</dbReference>
<dbReference type="Pfam" id="PF00339">
    <property type="entry name" value="Arrestin_N"/>
    <property type="match status" value="1"/>
</dbReference>
<dbReference type="OMA" id="RERTHIQ"/>
<dbReference type="Proteomes" id="UP000009168">
    <property type="component" value="Unassembled WGS sequence"/>
</dbReference>
<dbReference type="RefSeq" id="XP_001022481.1">
    <property type="nucleotide sequence ID" value="XM_001022481.1"/>
</dbReference>
<organism evidence="3 4">
    <name type="scientific">Tetrahymena thermophila (strain SB210)</name>
    <dbReference type="NCBI Taxonomy" id="312017"/>
    <lineage>
        <taxon>Eukaryota</taxon>
        <taxon>Sar</taxon>
        <taxon>Alveolata</taxon>
        <taxon>Ciliophora</taxon>
        <taxon>Intramacronucleata</taxon>
        <taxon>Oligohymenophorea</taxon>
        <taxon>Hymenostomatida</taxon>
        <taxon>Tetrahymenina</taxon>
        <taxon>Tetrahymenidae</taxon>
        <taxon>Tetrahymena</taxon>
    </lineage>
</organism>